<name>A0A4U5UE29_COLLU</name>
<dbReference type="AlphaFoldDB" id="A0A4U5UE29"/>
<accession>A0A4U5UE29</accession>
<keyword evidence="3" id="KW-1185">Reference proteome</keyword>
<evidence type="ECO:0000313" key="2">
    <source>
        <dbReference type="EMBL" id="TKS72817.1"/>
    </source>
</evidence>
<evidence type="ECO:0000313" key="3">
    <source>
        <dbReference type="Proteomes" id="UP000298787"/>
    </source>
</evidence>
<proteinExistence type="predicted"/>
<feature type="compositionally biased region" description="Low complexity" evidence="1">
    <location>
        <begin position="54"/>
        <end position="63"/>
    </location>
</feature>
<protein>
    <submittedName>
        <fullName evidence="2">Uncharacterized protein</fullName>
    </submittedName>
</protein>
<reference evidence="2 3" key="1">
    <citation type="submission" date="2019-01" db="EMBL/GenBank/DDBJ databases">
        <title>Genome Assembly of Collichthys lucidus.</title>
        <authorList>
            <person name="Cai M."/>
            <person name="Xiao S."/>
        </authorList>
    </citation>
    <scope>NUCLEOTIDE SEQUENCE [LARGE SCALE GENOMIC DNA]</scope>
    <source>
        <strain evidence="2">JT15FE1705JMU</strain>
        <tissue evidence="2">Muscle</tissue>
    </source>
</reference>
<dbReference type="Proteomes" id="UP000298787">
    <property type="component" value="Chromosome 6"/>
</dbReference>
<organism evidence="2 3">
    <name type="scientific">Collichthys lucidus</name>
    <name type="common">Big head croaker</name>
    <name type="synonym">Sciaena lucida</name>
    <dbReference type="NCBI Taxonomy" id="240159"/>
    <lineage>
        <taxon>Eukaryota</taxon>
        <taxon>Metazoa</taxon>
        <taxon>Chordata</taxon>
        <taxon>Craniata</taxon>
        <taxon>Vertebrata</taxon>
        <taxon>Euteleostomi</taxon>
        <taxon>Actinopterygii</taxon>
        <taxon>Neopterygii</taxon>
        <taxon>Teleostei</taxon>
        <taxon>Neoteleostei</taxon>
        <taxon>Acanthomorphata</taxon>
        <taxon>Eupercaria</taxon>
        <taxon>Sciaenidae</taxon>
        <taxon>Collichthys</taxon>
    </lineage>
</organism>
<gene>
    <name evidence="2" type="ORF">D9C73_006894</name>
</gene>
<feature type="region of interest" description="Disordered" evidence="1">
    <location>
        <begin position="54"/>
        <end position="78"/>
    </location>
</feature>
<dbReference type="EMBL" id="CM014083">
    <property type="protein sequence ID" value="TKS72817.1"/>
    <property type="molecule type" value="Genomic_DNA"/>
</dbReference>
<evidence type="ECO:0000256" key="1">
    <source>
        <dbReference type="SAM" id="MobiDB-lite"/>
    </source>
</evidence>
<sequence>MTSLVRRYLAVERFPNSIQLRSAGTKAKKDSDKSSIKRIILFLRIVSIHLSVSRSPISSSVDVPSPPSSSLECQTNFH</sequence>